<evidence type="ECO:0000313" key="1">
    <source>
        <dbReference type="EMBL" id="PLN83114.1"/>
    </source>
</evidence>
<keyword evidence="2" id="KW-1185">Reference proteome</keyword>
<proteinExistence type="predicted"/>
<organism evidence="1 2">
    <name type="scientific">Aspergillus taichungensis</name>
    <dbReference type="NCBI Taxonomy" id="482145"/>
    <lineage>
        <taxon>Eukaryota</taxon>
        <taxon>Fungi</taxon>
        <taxon>Dikarya</taxon>
        <taxon>Ascomycota</taxon>
        <taxon>Pezizomycotina</taxon>
        <taxon>Eurotiomycetes</taxon>
        <taxon>Eurotiomycetidae</taxon>
        <taxon>Eurotiales</taxon>
        <taxon>Aspergillaceae</taxon>
        <taxon>Aspergillus</taxon>
        <taxon>Aspergillus subgen. Circumdati</taxon>
    </lineage>
</organism>
<reference evidence="2" key="1">
    <citation type="submission" date="2017-12" db="EMBL/GenBank/DDBJ databases">
        <authorList>
            <consortium name="DOE Joint Genome Institute"/>
            <person name="Mondo S.J."/>
            <person name="Kjaerbolling I."/>
            <person name="Vesth T.C."/>
            <person name="Frisvad J.C."/>
            <person name="Nybo J.L."/>
            <person name="Theobald S."/>
            <person name="Kuo A."/>
            <person name="Bowyer P."/>
            <person name="Matsuda Y."/>
            <person name="Lyhne E.K."/>
            <person name="Kogle M.E."/>
            <person name="Clum A."/>
            <person name="Lipzen A."/>
            <person name="Salamov A."/>
            <person name="Ngan C.Y."/>
            <person name="Daum C."/>
            <person name="Chiniquy J."/>
            <person name="Barry K."/>
            <person name="LaButti K."/>
            <person name="Haridas S."/>
            <person name="Simmons B.A."/>
            <person name="Magnuson J.K."/>
            <person name="Mortensen U.H."/>
            <person name="Larsen T.O."/>
            <person name="Grigoriev I.V."/>
            <person name="Baker S.E."/>
            <person name="Andersen M.R."/>
            <person name="Nordberg H.P."/>
            <person name="Cantor M.N."/>
            <person name="Hua S.X."/>
        </authorList>
    </citation>
    <scope>NUCLEOTIDE SEQUENCE [LARGE SCALE GENOMIC DNA]</scope>
    <source>
        <strain evidence="2">IBT 19404</strain>
    </source>
</reference>
<accession>A0A2J5I0E3</accession>
<protein>
    <submittedName>
        <fullName evidence="1">Uncharacterized protein</fullName>
    </submittedName>
</protein>
<dbReference type="EMBL" id="KZ559521">
    <property type="protein sequence ID" value="PLN83114.1"/>
    <property type="molecule type" value="Genomic_DNA"/>
</dbReference>
<evidence type="ECO:0000313" key="2">
    <source>
        <dbReference type="Proteomes" id="UP000235023"/>
    </source>
</evidence>
<name>A0A2J5I0E3_9EURO</name>
<dbReference type="AlphaFoldDB" id="A0A2J5I0E3"/>
<gene>
    <name evidence="1" type="ORF">BDW42DRAFT_165321</name>
</gene>
<dbReference type="Proteomes" id="UP000235023">
    <property type="component" value="Unassembled WGS sequence"/>
</dbReference>
<sequence>MCGLATTQTALELSQGRHQPAIANHFFSCICFKTWLLCVGLGTRAAQTSQSKLRMFWLDV</sequence>